<name>A0A2H3BW48_9AGAR</name>
<dbReference type="AlphaFoldDB" id="A0A2H3BW48"/>
<gene>
    <name evidence="1" type="ORF">ARMSODRAFT_1005579</name>
</gene>
<dbReference type="EMBL" id="KZ293437">
    <property type="protein sequence ID" value="PBK67286.1"/>
    <property type="molecule type" value="Genomic_DNA"/>
</dbReference>
<proteinExistence type="predicted"/>
<evidence type="ECO:0000313" key="2">
    <source>
        <dbReference type="Proteomes" id="UP000218334"/>
    </source>
</evidence>
<sequence length="906" mass="102313">MSSSNSAQHTEADQLQSDEAAAQKLWRMIGARAAAYRSISACRKAIATIDGLKAAVDNVDEANEINQYLILGYFHDQFIGADKSSRVHVASAPAVVLGGSHAQDLLDRLDIEIKKVVDGEITFQTWQIPSTMPPDILPHLESLALPALTQNPHRPELLLYNLGSFRNDKNLQARVQPFLDYDHKIFVNSAGSGKTRLMIETLCQSWGFYLSCSPTLDATNNLGSNDLWEAYDILSRSPGFTADVPINKADPSFARNEELSKSLFTAVLLARLIIFYQFLRHVPPDQISNDVYKARWTTLQVQPCLIRNIGDVFVCLLSQLQSLEQRTLDEECRSISARIAELLRSESNHLLIVIDEAQIAAELLPSAFLSLSSITSVHRPLLRQIVESWCTALGRVCLDLSYHFIITGSALSSKEIQEAVASSLHKDASFIEAWDTGCFDDQDRQRDYVLQFVPGHLRNDQSVAVLLERIWMWLRGRHRFTSNLLCLLLRQGFQDPLVVFNAFVEHVAGFTPTDVVLHPRQQNLTASIPMSTIPLSKQFDQLEDEMKLELRDVAYKYFVGGSPTPFFKESTARFLELGIARFCKEARLGARIHEPLVLMAAVAYFNQLHSPFATRLSTYVCKNFRNSPSDSTFRDYLTFYLASALAVPQKLGDLFSFPGSDHGLGSRHAHLVALRDFTENPTEPRRYPLKGTWNVSGLNHRYLPEYGGLLTAQAADDKIRDLTDNYFGFVAHIRRDDHIGIFYPETAMGPSMLFLVELDNNPPDSLGRPQYLWIVVKVMIGRPSRLNPFQIKQYVDAVTPKHLFKKYSDFYGQGHRSDLLRGMVQGVPEPNVCPEGGKHNVLRVLAGFPEQFEDIHRSDDDEDGHPLATLRMDQLKRPSQSTNPEHFIETMEEWLKNDNWTPSDTY</sequence>
<reference evidence="2" key="1">
    <citation type="journal article" date="2017" name="Nat. Ecol. Evol.">
        <title>Genome expansion and lineage-specific genetic innovations in the forest pathogenic fungi Armillaria.</title>
        <authorList>
            <person name="Sipos G."/>
            <person name="Prasanna A.N."/>
            <person name="Walter M.C."/>
            <person name="O'Connor E."/>
            <person name="Balint B."/>
            <person name="Krizsan K."/>
            <person name="Kiss B."/>
            <person name="Hess J."/>
            <person name="Varga T."/>
            <person name="Slot J."/>
            <person name="Riley R."/>
            <person name="Boka B."/>
            <person name="Rigling D."/>
            <person name="Barry K."/>
            <person name="Lee J."/>
            <person name="Mihaltcheva S."/>
            <person name="LaButti K."/>
            <person name="Lipzen A."/>
            <person name="Waldron R."/>
            <person name="Moloney N.M."/>
            <person name="Sperisen C."/>
            <person name="Kredics L."/>
            <person name="Vagvoelgyi C."/>
            <person name="Patrignani A."/>
            <person name="Fitzpatrick D."/>
            <person name="Nagy I."/>
            <person name="Doyle S."/>
            <person name="Anderson J.B."/>
            <person name="Grigoriev I.V."/>
            <person name="Gueldener U."/>
            <person name="Muensterkoetter M."/>
            <person name="Nagy L.G."/>
        </authorList>
    </citation>
    <scope>NUCLEOTIDE SEQUENCE [LARGE SCALE GENOMIC DNA]</scope>
    <source>
        <strain evidence="2">28-4</strain>
    </source>
</reference>
<protein>
    <submittedName>
        <fullName evidence="1">Uncharacterized protein</fullName>
    </submittedName>
</protein>
<evidence type="ECO:0000313" key="1">
    <source>
        <dbReference type="EMBL" id="PBK67286.1"/>
    </source>
</evidence>
<keyword evidence="2" id="KW-1185">Reference proteome</keyword>
<dbReference type="STRING" id="1076256.A0A2H3BW48"/>
<dbReference type="Proteomes" id="UP000218334">
    <property type="component" value="Unassembled WGS sequence"/>
</dbReference>
<organism evidence="1 2">
    <name type="scientific">Armillaria solidipes</name>
    <dbReference type="NCBI Taxonomy" id="1076256"/>
    <lineage>
        <taxon>Eukaryota</taxon>
        <taxon>Fungi</taxon>
        <taxon>Dikarya</taxon>
        <taxon>Basidiomycota</taxon>
        <taxon>Agaricomycotina</taxon>
        <taxon>Agaricomycetes</taxon>
        <taxon>Agaricomycetidae</taxon>
        <taxon>Agaricales</taxon>
        <taxon>Marasmiineae</taxon>
        <taxon>Physalacriaceae</taxon>
        <taxon>Armillaria</taxon>
    </lineage>
</organism>
<accession>A0A2H3BW48</accession>